<dbReference type="Pfam" id="PF01935">
    <property type="entry name" value="DUF87"/>
    <property type="match status" value="1"/>
</dbReference>
<evidence type="ECO:0000313" key="2">
    <source>
        <dbReference type="EMBL" id="HDS10787.1"/>
    </source>
</evidence>
<reference evidence="2" key="1">
    <citation type="journal article" date="2020" name="mSystems">
        <title>Genome- and Community-Level Interaction Insights into Carbon Utilization and Element Cycling Functions of Hydrothermarchaeota in Hydrothermal Sediment.</title>
        <authorList>
            <person name="Zhou Z."/>
            <person name="Liu Y."/>
            <person name="Xu W."/>
            <person name="Pan J."/>
            <person name="Luo Z.H."/>
            <person name="Li M."/>
        </authorList>
    </citation>
    <scope>NUCLEOTIDE SEQUENCE [LARGE SCALE GENOMIC DNA]</scope>
    <source>
        <strain evidence="2">SpSt-123</strain>
    </source>
</reference>
<dbReference type="InterPro" id="IPR003593">
    <property type="entry name" value="AAA+_ATPase"/>
</dbReference>
<dbReference type="SUPFAM" id="SSF52540">
    <property type="entry name" value="P-loop containing nucleoside triphosphate hydrolases"/>
    <property type="match status" value="1"/>
</dbReference>
<dbReference type="SMART" id="SM00382">
    <property type="entry name" value="AAA"/>
    <property type="match status" value="1"/>
</dbReference>
<gene>
    <name evidence="2" type="ORF">ENO04_04135</name>
</gene>
<name>A0A7C1HX14_9CREN</name>
<organism evidence="2">
    <name type="scientific">Fervidicoccus fontis</name>
    <dbReference type="NCBI Taxonomy" id="683846"/>
    <lineage>
        <taxon>Archaea</taxon>
        <taxon>Thermoproteota</taxon>
        <taxon>Thermoprotei</taxon>
        <taxon>Fervidicoccales</taxon>
        <taxon>Fervidicoccaceae</taxon>
        <taxon>Fervidicoccus</taxon>
    </lineage>
</organism>
<feature type="domain" description="AAA+ ATPase" evidence="1">
    <location>
        <begin position="274"/>
        <end position="479"/>
    </location>
</feature>
<dbReference type="PANTHER" id="PTHR30121">
    <property type="entry name" value="UNCHARACTERIZED PROTEIN YJGR-RELATED"/>
    <property type="match status" value="1"/>
</dbReference>
<sequence>MVNPVIASLAVAGALSPAIAYMATRGLLPGGFVKKELVKGLGSIRSVHIYKNSLVLEKDRGRYVGVAFVDLGDALFKGDYRSLEGLHFRSRTLGRILSSSAARVELRFHVVPVSLDKVERRLERELEAIRAVIQANGLREELVDRERRISAILEKIKKGENASWFTAYIVIYAEGGSVEDAAEKALKEARSIASSLNISLGARAYVCSSRQVREAMRSLFLGPPSTRAELRTSADPLATPLPPVEKETLSPRGVFLGYRRGTRIPFMYDLRKFGLRHILVVGPTGKGKTTLLATLANRAHARGIVPLLIVDPKGDLELMLSKSIKRVYVSLSTIVKPIGDTYDEKPLLELEVGLKTKLLIKSNVENTLTRLSDVHGSSSSIILSLSNLTDEGRSMVIGSLMKSLVEWLYTIEPSSKLRKVVMIDEAWRTSEASIYYAGRIVRESRSFGVSLVLSTQSIEDLPKELLSNIATVFVFGGMEQKYIESASWLLNLSVDEAREALSTLGVGQALVKIPDNPSPIEIDIDPDIAN</sequence>
<dbReference type="InterPro" id="IPR002789">
    <property type="entry name" value="HerA_central"/>
</dbReference>
<proteinExistence type="predicted"/>
<protein>
    <submittedName>
        <fullName evidence="2">DUF853 family protein</fullName>
    </submittedName>
</protein>
<comment type="caution">
    <text evidence="2">The sequence shown here is derived from an EMBL/GenBank/DDBJ whole genome shotgun (WGS) entry which is preliminary data.</text>
</comment>
<dbReference type="Gene3D" id="3.40.50.300">
    <property type="entry name" value="P-loop containing nucleotide triphosphate hydrolases"/>
    <property type="match status" value="1"/>
</dbReference>
<evidence type="ECO:0000259" key="1">
    <source>
        <dbReference type="SMART" id="SM00382"/>
    </source>
</evidence>
<dbReference type="AlphaFoldDB" id="A0A7C1HX14"/>
<dbReference type="EMBL" id="DSDY01000130">
    <property type="protein sequence ID" value="HDS10787.1"/>
    <property type="molecule type" value="Genomic_DNA"/>
</dbReference>
<accession>A0A7C1HX14</accession>
<dbReference type="InterPro" id="IPR051162">
    <property type="entry name" value="T4SS_component"/>
</dbReference>
<dbReference type="CDD" id="cd01127">
    <property type="entry name" value="TrwB_TraG_TraD_VirD4"/>
    <property type="match status" value="1"/>
</dbReference>
<dbReference type="PANTHER" id="PTHR30121:SF6">
    <property type="entry name" value="SLR6007 PROTEIN"/>
    <property type="match status" value="1"/>
</dbReference>
<dbReference type="InterPro" id="IPR027417">
    <property type="entry name" value="P-loop_NTPase"/>
</dbReference>